<protein>
    <submittedName>
        <fullName evidence="1">Uncharacterized protein</fullName>
    </submittedName>
</protein>
<evidence type="ECO:0000313" key="2">
    <source>
        <dbReference type="Proteomes" id="UP000697127"/>
    </source>
</evidence>
<dbReference type="Proteomes" id="UP000697127">
    <property type="component" value="Unassembled WGS sequence"/>
</dbReference>
<keyword evidence="2" id="KW-1185">Reference proteome</keyword>
<evidence type="ECO:0000313" key="1">
    <source>
        <dbReference type="EMBL" id="KAG0690793.1"/>
    </source>
</evidence>
<comment type="caution">
    <text evidence="1">The sequence shown here is derived from an EMBL/GenBank/DDBJ whole genome shotgun (WGS) entry which is preliminary data.</text>
</comment>
<proteinExistence type="predicted"/>
<organism evidence="1 2">
    <name type="scientific">Pichia californica</name>
    <dbReference type="NCBI Taxonomy" id="460514"/>
    <lineage>
        <taxon>Eukaryota</taxon>
        <taxon>Fungi</taxon>
        <taxon>Dikarya</taxon>
        <taxon>Ascomycota</taxon>
        <taxon>Saccharomycotina</taxon>
        <taxon>Pichiomycetes</taxon>
        <taxon>Pichiales</taxon>
        <taxon>Pichiaceae</taxon>
        <taxon>Pichia</taxon>
    </lineage>
</organism>
<gene>
    <name evidence="1" type="ORF">C6P40_001227</name>
</gene>
<reference evidence="1" key="1">
    <citation type="submission" date="2020-11" db="EMBL/GenBank/DDBJ databases">
        <title>Kefir isolates.</title>
        <authorList>
            <person name="Marcisauskas S."/>
            <person name="Kim Y."/>
            <person name="Blasche S."/>
        </authorList>
    </citation>
    <scope>NUCLEOTIDE SEQUENCE</scope>
    <source>
        <strain evidence="1">Olga-1</strain>
    </source>
</reference>
<name>A0A9P6WR18_9ASCO</name>
<dbReference type="AlphaFoldDB" id="A0A9P6WR18"/>
<sequence>MVKHPILMGNLNIEKEQEQREKKLVKLSKCKKMIISNRHLKELYSDKGIKSEILLILIELNKEEIFSICLNNCKYKEIDDNNINTNNNLQFKDSEILYIPFGNESWKCRICISWNEIQEFRNWMCGTENHIGRSNWNKCEKLLIRGITFNDNNNTLQDEKNIKFEYKPTLISPIELNIHVYSKN</sequence>
<accession>A0A9P6WR18</accession>
<dbReference type="EMBL" id="PUHW01000017">
    <property type="protein sequence ID" value="KAG0690793.1"/>
    <property type="molecule type" value="Genomic_DNA"/>
</dbReference>